<reference evidence="4 5" key="1">
    <citation type="submission" date="2018-05" db="EMBL/GenBank/DDBJ databases">
        <title>Genomic Encyclopedia of Type Strains, Phase IV (KMG-V): Genome sequencing to study the core and pangenomes of soil and plant-associated prokaryotes.</title>
        <authorList>
            <person name="Whitman W."/>
        </authorList>
    </citation>
    <scope>NUCLEOTIDE SEQUENCE [LARGE SCALE GENOMIC DNA]</scope>
    <source>
        <strain evidence="4 5">SCZa-39</strain>
    </source>
</reference>
<accession>A0ABX5KJJ5</accession>
<dbReference type="InterPro" id="IPR000089">
    <property type="entry name" value="Biotin_lipoyl"/>
</dbReference>
<dbReference type="EMBL" id="QEOB01000017">
    <property type="protein sequence ID" value="PVX75676.1"/>
    <property type="molecule type" value="Genomic_DNA"/>
</dbReference>
<organism evidence="4 5">
    <name type="scientific">Paraburkholderia unamae</name>
    <dbReference type="NCBI Taxonomy" id="219649"/>
    <lineage>
        <taxon>Bacteria</taxon>
        <taxon>Pseudomonadati</taxon>
        <taxon>Pseudomonadota</taxon>
        <taxon>Betaproteobacteria</taxon>
        <taxon>Burkholderiales</taxon>
        <taxon>Burkholderiaceae</taxon>
        <taxon>Paraburkholderia</taxon>
    </lineage>
</organism>
<comment type="caution">
    <text evidence="4">The sequence shown here is derived from an EMBL/GenBank/DDBJ whole genome shotgun (WGS) entry which is preliminary data.</text>
</comment>
<dbReference type="Gene3D" id="2.40.50.100">
    <property type="match status" value="1"/>
</dbReference>
<keyword evidence="5" id="KW-1185">Reference proteome</keyword>
<evidence type="ECO:0000256" key="2">
    <source>
        <dbReference type="ARBA" id="ARBA00022823"/>
    </source>
</evidence>
<comment type="cofactor">
    <cofactor evidence="1">
        <name>(R)-lipoate</name>
        <dbReference type="ChEBI" id="CHEBI:83088"/>
    </cofactor>
</comment>
<keyword evidence="2" id="KW-0450">Lipoyl</keyword>
<evidence type="ECO:0000313" key="5">
    <source>
        <dbReference type="Proteomes" id="UP000245712"/>
    </source>
</evidence>
<dbReference type="PROSITE" id="PS00189">
    <property type="entry name" value="LIPOYL"/>
    <property type="match status" value="1"/>
</dbReference>
<dbReference type="InterPro" id="IPR011053">
    <property type="entry name" value="Single_hybrid_motif"/>
</dbReference>
<dbReference type="InterPro" id="IPR003016">
    <property type="entry name" value="2-oxoA_DH_lipoyl-BS"/>
</dbReference>
<evidence type="ECO:0000313" key="4">
    <source>
        <dbReference type="EMBL" id="PVX75676.1"/>
    </source>
</evidence>
<proteinExistence type="predicted"/>
<sequence length="63" mass="6537">MEEGTLAEWLAADGADVAEGQPLYALESDKSVQEIPAPASGKLKIHGAIGELYKVGDLLAEIG</sequence>
<dbReference type="Proteomes" id="UP000245712">
    <property type="component" value="Unassembled WGS sequence"/>
</dbReference>
<dbReference type="Pfam" id="PF00364">
    <property type="entry name" value="Biotin_lipoyl"/>
    <property type="match status" value="1"/>
</dbReference>
<dbReference type="CDD" id="cd06849">
    <property type="entry name" value="lipoyl_domain"/>
    <property type="match status" value="1"/>
</dbReference>
<dbReference type="PROSITE" id="PS50968">
    <property type="entry name" value="BIOTINYL_LIPOYL"/>
    <property type="match status" value="1"/>
</dbReference>
<name>A0ABX5KJJ5_9BURK</name>
<feature type="domain" description="Lipoyl-binding" evidence="3">
    <location>
        <begin position="1"/>
        <end position="63"/>
    </location>
</feature>
<evidence type="ECO:0000256" key="1">
    <source>
        <dbReference type="ARBA" id="ARBA00001938"/>
    </source>
</evidence>
<dbReference type="SUPFAM" id="SSF51230">
    <property type="entry name" value="Single hybrid motif"/>
    <property type="match status" value="1"/>
</dbReference>
<protein>
    <submittedName>
        <fullName evidence="4">Biotin-dependent enzyme</fullName>
    </submittedName>
</protein>
<gene>
    <name evidence="4" type="ORF">C7402_11788</name>
</gene>
<evidence type="ECO:0000259" key="3">
    <source>
        <dbReference type="PROSITE" id="PS50968"/>
    </source>
</evidence>